<organism evidence="3 4">
    <name type="scientific">Amygdalobacter nucleatus</name>
    <dbReference type="NCBI Taxonomy" id="3029274"/>
    <lineage>
        <taxon>Bacteria</taxon>
        <taxon>Bacillati</taxon>
        <taxon>Bacillota</taxon>
        <taxon>Clostridia</taxon>
        <taxon>Eubacteriales</taxon>
        <taxon>Oscillospiraceae</taxon>
        <taxon>Amygdalobacter</taxon>
    </lineage>
</organism>
<name>A0A133YAJ1_9FIRM</name>
<comment type="caution">
    <text evidence="3">The sequence shown here is derived from an EMBL/GenBank/DDBJ whole genome shotgun (WGS) entry which is preliminary data.</text>
</comment>
<dbReference type="RefSeq" id="WP_082714350.1">
    <property type="nucleotide sequence ID" value="NZ_JARFNM010000001.1"/>
</dbReference>
<dbReference type="SUPFAM" id="SSF52540">
    <property type="entry name" value="P-loop containing nucleoside triphosphate hydrolases"/>
    <property type="match status" value="1"/>
</dbReference>
<dbReference type="EMBL" id="LSCV01000031">
    <property type="protein sequence ID" value="KXB40201.1"/>
    <property type="molecule type" value="Genomic_DNA"/>
</dbReference>
<dbReference type="Proteomes" id="UP000070080">
    <property type="component" value="Unassembled WGS sequence"/>
</dbReference>
<reference evidence="4" key="1">
    <citation type="submission" date="2016-01" db="EMBL/GenBank/DDBJ databases">
        <authorList>
            <person name="Mitreva M."/>
            <person name="Pepin K.H."/>
            <person name="Mihindukulasuriya K.A."/>
            <person name="Fulton R."/>
            <person name="Fronick C."/>
            <person name="O'Laughlin M."/>
            <person name="Miner T."/>
            <person name="Herter B."/>
            <person name="Rosa B.A."/>
            <person name="Cordes M."/>
            <person name="Tomlinson C."/>
            <person name="Wollam A."/>
            <person name="Palsikar V.B."/>
            <person name="Mardis E.R."/>
            <person name="Wilson R.K."/>
        </authorList>
    </citation>
    <scope>NUCLEOTIDE SEQUENCE [LARGE SCALE GENOMIC DNA]</scope>
    <source>
        <strain evidence="4">KA00274</strain>
    </source>
</reference>
<dbReference type="GO" id="GO:0016887">
    <property type="term" value="F:ATP hydrolysis activity"/>
    <property type="evidence" value="ECO:0007669"/>
    <property type="project" value="InterPro"/>
</dbReference>
<feature type="domain" description="ABC transporter" evidence="2">
    <location>
        <begin position="8"/>
        <end position="43"/>
    </location>
</feature>
<dbReference type="InterPro" id="IPR003439">
    <property type="entry name" value="ABC_transporter-like_ATP-bd"/>
</dbReference>
<dbReference type="PANTHER" id="PTHR42788:SF13">
    <property type="entry name" value="ALIPHATIC SULFONATES IMPORT ATP-BINDING PROTEIN SSUB"/>
    <property type="match status" value="1"/>
</dbReference>
<keyword evidence="1" id="KW-0813">Transport</keyword>
<evidence type="ECO:0000313" key="4">
    <source>
        <dbReference type="Proteomes" id="UP000070080"/>
    </source>
</evidence>
<dbReference type="Pfam" id="PF00005">
    <property type="entry name" value="ABC_tran"/>
    <property type="match status" value="1"/>
</dbReference>
<evidence type="ECO:0000256" key="1">
    <source>
        <dbReference type="ARBA" id="ARBA00022448"/>
    </source>
</evidence>
<proteinExistence type="predicted"/>
<dbReference type="AlphaFoldDB" id="A0A133YAJ1"/>
<accession>A0A133YAJ1</accession>
<dbReference type="InterPro" id="IPR027417">
    <property type="entry name" value="P-loop_NTPase"/>
</dbReference>
<sequence>MGGENKVLKNISLDIKSGEFIIITGPSGSGKSTPLNLIGGLENIK</sequence>
<dbReference type="OrthoDB" id="2067633at2"/>
<protein>
    <recommendedName>
        <fullName evidence="2">ABC transporter domain-containing protein</fullName>
    </recommendedName>
</protein>
<gene>
    <name evidence="3" type="ORF">HMPREF1872_01013</name>
</gene>
<dbReference type="PANTHER" id="PTHR42788">
    <property type="entry name" value="TAURINE IMPORT ATP-BINDING PROTEIN-RELATED"/>
    <property type="match status" value="1"/>
</dbReference>
<dbReference type="GO" id="GO:0005524">
    <property type="term" value="F:ATP binding"/>
    <property type="evidence" value="ECO:0007669"/>
    <property type="project" value="InterPro"/>
</dbReference>
<dbReference type="STRING" id="1497955.HMPREF1872_01013"/>
<evidence type="ECO:0000259" key="2">
    <source>
        <dbReference type="Pfam" id="PF00005"/>
    </source>
</evidence>
<dbReference type="Gene3D" id="3.40.50.300">
    <property type="entry name" value="P-loop containing nucleotide triphosphate hydrolases"/>
    <property type="match status" value="1"/>
</dbReference>
<dbReference type="InterPro" id="IPR050166">
    <property type="entry name" value="ABC_transporter_ATP-bind"/>
</dbReference>
<keyword evidence="4" id="KW-1185">Reference proteome</keyword>
<evidence type="ECO:0000313" key="3">
    <source>
        <dbReference type="EMBL" id="KXB40201.1"/>
    </source>
</evidence>